<sequence>MNDPKVAAAALSELIDELKNAHALVERAALFSAICLLCDDLSNADDDLVNGYAKEKAGQIRWHSAAALGFDITNGHSAEDHRVWALGALSSLEGSLPD</sequence>
<dbReference type="RefSeq" id="WP_139211447.1">
    <property type="nucleotide sequence ID" value="NZ_FNYO01000195.1"/>
</dbReference>
<proteinExistence type="predicted"/>
<dbReference type="EMBL" id="FNYO01000195">
    <property type="protein sequence ID" value="SEJ58543.1"/>
    <property type="molecule type" value="Genomic_DNA"/>
</dbReference>
<evidence type="ECO:0000313" key="2">
    <source>
        <dbReference type="EMBL" id="SER96548.1"/>
    </source>
</evidence>
<evidence type="ECO:0008006" key="5">
    <source>
        <dbReference type="Google" id="ProtNLM"/>
    </source>
</evidence>
<evidence type="ECO:0000313" key="1">
    <source>
        <dbReference type="EMBL" id="SEJ58543.1"/>
    </source>
</evidence>
<dbReference type="Proteomes" id="UP000199005">
    <property type="component" value="Unassembled WGS sequence"/>
</dbReference>
<dbReference type="Proteomes" id="UP000199267">
    <property type="component" value="Unassembled WGS sequence"/>
</dbReference>
<dbReference type="AlphaFoldDB" id="A0A1H6ZYJ0"/>
<name>A0A1H6ZYJ0_9GAMM</name>
<accession>A0A1H6ZYJ0</accession>
<evidence type="ECO:0000313" key="3">
    <source>
        <dbReference type="Proteomes" id="UP000199005"/>
    </source>
</evidence>
<dbReference type="EMBL" id="FOFJ01000151">
    <property type="protein sequence ID" value="SER96548.1"/>
    <property type="molecule type" value="Genomic_DNA"/>
</dbReference>
<protein>
    <recommendedName>
        <fullName evidence="5">HEAT repeat-containing protein</fullName>
    </recommendedName>
</protein>
<evidence type="ECO:0000313" key="4">
    <source>
        <dbReference type="Proteomes" id="UP000199267"/>
    </source>
</evidence>
<gene>
    <name evidence="2" type="ORF">SAMN04244573_04664</name>
    <name evidence="1" type="ORF">SAMN04244579_04861</name>
</gene>
<reference evidence="3 4" key="1">
    <citation type="submission" date="2016-10" db="EMBL/GenBank/DDBJ databases">
        <authorList>
            <person name="de Groot N.N."/>
        </authorList>
    </citation>
    <scope>NUCLEOTIDE SEQUENCE [LARGE SCALE GENOMIC DNA]</scope>
    <source>
        <strain evidence="1 3">DSM 1041</strain>
        <strain evidence="2 4">DSM 378</strain>
    </source>
</reference>
<organism evidence="1 3">
    <name type="scientific">Azotobacter beijerinckii</name>
    <dbReference type="NCBI Taxonomy" id="170623"/>
    <lineage>
        <taxon>Bacteria</taxon>
        <taxon>Pseudomonadati</taxon>
        <taxon>Pseudomonadota</taxon>
        <taxon>Gammaproteobacteria</taxon>
        <taxon>Pseudomonadales</taxon>
        <taxon>Pseudomonadaceae</taxon>
        <taxon>Azotobacter</taxon>
    </lineage>
</organism>